<dbReference type="GO" id="GO:0005840">
    <property type="term" value="C:ribosome"/>
    <property type="evidence" value="ECO:0007669"/>
    <property type="project" value="UniProtKB-KW"/>
</dbReference>
<protein>
    <submittedName>
        <fullName evidence="1">Ribosomal protein L10</fullName>
    </submittedName>
</protein>
<dbReference type="SUPFAM" id="SSF54686">
    <property type="entry name" value="Ribosomal protein L16p/L10e"/>
    <property type="match status" value="1"/>
</dbReference>
<dbReference type="EMBL" id="JP022510">
    <property type="protein sequence ID" value="AES11108.1"/>
    <property type="molecule type" value="mRNA"/>
</dbReference>
<dbReference type="PANTHER" id="PTHR11726">
    <property type="entry name" value="60S RIBOSOMAL PROTEIN L10"/>
    <property type="match status" value="1"/>
</dbReference>
<dbReference type="GO" id="GO:0006412">
    <property type="term" value="P:translation"/>
    <property type="evidence" value="ECO:0007669"/>
    <property type="project" value="InterPro"/>
</dbReference>
<evidence type="ECO:0000313" key="1">
    <source>
        <dbReference type="EMBL" id="AES11108.1"/>
    </source>
</evidence>
<dbReference type="GO" id="GO:0003735">
    <property type="term" value="F:structural constituent of ribosome"/>
    <property type="evidence" value="ECO:0007669"/>
    <property type="project" value="InterPro"/>
</dbReference>
<proteinExistence type="evidence at transcript level"/>
<accession>G9L1S9</accession>
<sequence length="121" mass="13402">DAKICIFDMRRKKAKMDEYLLCGNMVSDECEQLSFEALEAAHTCADKYMVKSCGSDGFTSECSSPPSTSSVSTQYCPTLGLRCSRQTGRAPLERPRVQWPGSTVGQVIMSILTKLQNKEHV</sequence>
<dbReference type="InterPro" id="IPR036920">
    <property type="entry name" value="Ribosomal_uL16_sf"/>
</dbReference>
<keyword evidence="1" id="KW-0687">Ribonucleoprotein</keyword>
<organism evidence="1">
    <name type="scientific">Mustela putorius furo</name>
    <name type="common">European domestic ferret</name>
    <name type="synonym">Mustela furo</name>
    <dbReference type="NCBI Taxonomy" id="9669"/>
    <lineage>
        <taxon>Eukaryota</taxon>
        <taxon>Metazoa</taxon>
        <taxon>Chordata</taxon>
        <taxon>Craniata</taxon>
        <taxon>Vertebrata</taxon>
        <taxon>Euteleostomi</taxon>
        <taxon>Mammalia</taxon>
        <taxon>Eutheria</taxon>
        <taxon>Laurasiatheria</taxon>
        <taxon>Carnivora</taxon>
        <taxon>Caniformia</taxon>
        <taxon>Musteloidea</taxon>
        <taxon>Mustelidae</taxon>
        <taxon>Mustelinae</taxon>
        <taxon>Mustela</taxon>
    </lineage>
</organism>
<dbReference type="InterPro" id="IPR001197">
    <property type="entry name" value="Ribosomal_uL16_euk_arch"/>
</dbReference>
<dbReference type="Gene3D" id="3.90.1170.10">
    <property type="entry name" value="Ribosomal protein L10e/L16"/>
    <property type="match status" value="1"/>
</dbReference>
<name>G9L1S9_MUSPF</name>
<keyword evidence="1" id="KW-0689">Ribosomal protein</keyword>
<reference evidence="1" key="1">
    <citation type="journal article" date="2013" name="J. Virol.">
        <title>Sequencing, annotation, and characterization of the influenza ferret infectome.</title>
        <authorList>
            <person name="Leon A.J."/>
            <person name="Banner D."/>
            <person name="Xu L."/>
            <person name="Ran L."/>
            <person name="Peng Z."/>
            <person name="Yi K."/>
            <person name="Chen C."/>
            <person name="Xu F."/>
            <person name="Huang J."/>
            <person name="Zhao Z."/>
            <person name="Lin Z."/>
            <person name="Huang S.H."/>
            <person name="Fang Y."/>
            <person name="Kelvin A.A."/>
            <person name="Ross T.M."/>
            <person name="Farooqui A."/>
            <person name="Kelvin D.J."/>
        </authorList>
    </citation>
    <scope>NUCLEOTIDE SEQUENCE</scope>
    <source>
        <tissue evidence="1">Lungs</tissue>
    </source>
</reference>
<feature type="non-terminal residue" evidence="1">
    <location>
        <position position="121"/>
    </location>
</feature>
<feature type="non-terminal residue" evidence="1">
    <location>
        <position position="1"/>
    </location>
</feature>
<dbReference type="AlphaFoldDB" id="G9L1S9"/>